<protein>
    <recommendedName>
        <fullName evidence="11">short-chain 2-methylacyl-CoA dehydrogenase</fullName>
        <ecNumber evidence="11">1.3.8.5</ecNumber>
    </recommendedName>
</protein>
<dbReference type="FunFam" id="1.10.540.10:FF:000026">
    <property type="entry name" value="Acyl-CoA dehydrogenase medium chain"/>
    <property type="match status" value="1"/>
</dbReference>
<dbReference type="InterPro" id="IPR006089">
    <property type="entry name" value="Acyl-CoA_DH_CS"/>
</dbReference>
<dbReference type="PIRSF" id="PIRSF016578">
    <property type="entry name" value="HsaA"/>
    <property type="match status" value="1"/>
</dbReference>
<dbReference type="InterPro" id="IPR046373">
    <property type="entry name" value="Acyl-CoA_Oxase/DH_mid-dom_sf"/>
</dbReference>
<comment type="pathway">
    <text evidence="2">Lipid metabolism; mitochondrial fatty acid beta-oxidation.</text>
</comment>
<evidence type="ECO:0000256" key="8">
    <source>
        <dbReference type="ARBA" id="ARBA00023002"/>
    </source>
</evidence>
<evidence type="ECO:0000256" key="13">
    <source>
        <dbReference type="RuleBase" id="RU362125"/>
    </source>
</evidence>
<dbReference type="Proteomes" id="UP000292003">
    <property type="component" value="Unassembled WGS sequence"/>
</dbReference>
<evidence type="ECO:0000256" key="3">
    <source>
        <dbReference type="ARBA" id="ARBA00009347"/>
    </source>
</evidence>
<evidence type="ECO:0000256" key="2">
    <source>
        <dbReference type="ARBA" id="ARBA00005198"/>
    </source>
</evidence>
<keyword evidence="5 13" id="KW-0285">Flavoprotein</keyword>
<comment type="cofactor">
    <cofactor evidence="1 13">
        <name>FAD</name>
        <dbReference type="ChEBI" id="CHEBI:57692"/>
    </cofactor>
</comment>
<dbReference type="PANTHER" id="PTHR43884">
    <property type="entry name" value="ACYL-COA DEHYDROGENASE"/>
    <property type="match status" value="1"/>
</dbReference>
<name>A0A4Q7J334_9PSEU</name>
<evidence type="ECO:0000259" key="16">
    <source>
        <dbReference type="Pfam" id="PF02771"/>
    </source>
</evidence>
<comment type="similarity">
    <text evidence="3 13">Belongs to the acyl-CoA dehydrogenase family.</text>
</comment>
<gene>
    <name evidence="17" type="ORF">EWH70_26530</name>
</gene>
<keyword evidence="7" id="KW-0276">Fatty acid metabolism</keyword>
<dbReference type="RefSeq" id="WP_130478235.1">
    <property type="nucleotide sequence ID" value="NZ_SFCC01000014.1"/>
</dbReference>
<keyword evidence="18" id="KW-1185">Reference proteome</keyword>
<proteinExistence type="inferred from homology"/>
<comment type="catalytic activity">
    <reaction evidence="12">
        <text>2-methylbutanoyl-CoA + oxidized [electron-transfer flavoprotein] + H(+) = (2E)-2-methylbut-2-enoyl-CoA + reduced [electron-transfer flavoprotein]</text>
        <dbReference type="Rhea" id="RHEA:43780"/>
        <dbReference type="Rhea" id="RHEA-COMP:10685"/>
        <dbReference type="Rhea" id="RHEA-COMP:10686"/>
        <dbReference type="ChEBI" id="CHEBI:15378"/>
        <dbReference type="ChEBI" id="CHEBI:57336"/>
        <dbReference type="ChEBI" id="CHEBI:57337"/>
        <dbReference type="ChEBI" id="CHEBI:57692"/>
        <dbReference type="ChEBI" id="CHEBI:58307"/>
        <dbReference type="EC" id="1.3.8.5"/>
    </reaction>
    <physiologicalReaction direction="left-to-right" evidence="12">
        <dbReference type="Rhea" id="RHEA:43781"/>
    </physiologicalReaction>
</comment>
<keyword evidence="9" id="KW-0443">Lipid metabolism</keyword>
<dbReference type="Pfam" id="PF02771">
    <property type="entry name" value="Acyl-CoA_dh_N"/>
    <property type="match status" value="1"/>
</dbReference>
<dbReference type="EC" id="1.3.8.5" evidence="11"/>
<evidence type="ECO:0000313" key="18">
    <source>
        <dbReference type="Proteomes" id="UP000292003"/>
    </source>
</evidence>
<dbReference type="InterPro" id="IPR013786">
    <property type="entry name" value="AcylCoA_DH/ox_N"/>
</dbReference>
<dbReference type="InterPro" id="IPR009100">
    <property type="entry name" value="AcylCoA_DH/oxidase_NM_dom_sf"/>
</dbReference>
<evidence type="ECO:0000256" key="6">
    <source>
        <dbReference type="ARBA" id="ARBA00022827"/>
    </source>
</evidence>
<accession>A0A4Q7J334</accession>
<evidence type="ECO:0000259" key="14">
    <source>
        <dbReference type="Pfam" id="PF00441"/>
    </source>
</evidence>
<dbReference type="InterPro" id="IPR006091">
    <property type="entry name" value="Acyl-CoA_Oxase/DH_mid-dom"/>
</dbReference>
<dbReference type="SUPFAM" id="SSF47203">
    <property type="entry name" value="Acyl-CoA dehydrogenase C-terminal domain-like"/>
    <property type="match status" value="1"/>
</dbReference>
<dbReference type="GO" id="GO:0003853">
    <property type="term" value="F:short-chain 2-methyl fatty acyl-CoA dehydrogenase activity"/>
    <property type="evidence" value="ECO:0007669"/>
    <property type="project" value="UniProtKB-EC"/>
</dbReference>
<evidence type="ECO:0000313" key="17">
    <source>
        <dbReference type="EMBL" id="RZQ61022.1"/>
    </source>
</evidence>
<evidence type="ECO:0000256" key="12">
    <source>
        <dbReference type="ARBA" id="ARBA00048235"/>
    </source>
</evidence>
<keyword evidence="8 13" id="KW-0560">Oxidoreductase</keyword>
<feature type="domain" description="Acyl-CoA dehydrogenase/oxidase N-terminal" evidence="16">
    <location>
        <begin position="15"/>
        <end position="122"/>
    </location>
</feature>
<dbReference type="GO" id="GO:0006631">
    <property type="term" value="P:fatty acid metabolic process"/>
    <property type="evidence" value="ECO:0007669"/>
    <property type="project" value="UniProtKB-KW"/>
</dbReference>
<feature type="domain" description="Acyl-CoA oxidase/dehydrogenase middle" evidence="15">
    <location>
        <begin position="126"/>
        <end position="217"/>
    </location>
</feature>
<dbReference type="InterPro" id="IPR036250">
    <property type="entry name" value="AcylCo_DH-like_C"/>
</dbReference>
<dbReference type="InterPro" id="IPR037069">
    <property type="entry name" value="AcylCoA_DH/ox_N_sf"/>
</dbReference>
<dbReference type="AlphaFoldDB" id="A0A4Q7J334"/>
<reference evidence="17 18" key="1">
    <citation type="submission" date="2019-02" db="EMBL/GenBank/DDBJ databases">
        <title>Draft genome sequence of Amycolatopsis sp. 8-3EHSu isolated from roots of Suaeda maritima.</title>
        <authorList>
            <person name="Duangmal K."/>
            <person name="Chantavorakit T."/>
        </authorList>
    </citation>
    <scope>NUCLEOTIDE SEQUENCE [LARGE SCALE GENOMIC DNA]</scope>
    <source>
        <strain evidence="17 18">8-3EHSu</strain>
    </source>
</reference>
<dbReference type="GO" id="GO:0050660">
    <property type="term" value="F:flavin adenine dinucleotide binding"/>
    <property type="evidence" value="ECO:0007669"/>
    <property type="project" value="InterPro"/>
</dbReference>
<evidence type="ECO:0000256" key="5">
    <source>
        <dbReference type="ARBA" id="ARBA00022630"/>
    </source>
</evidence>
<dbReference type="PROSITE" id="PS00073">
    <property type="entry name" value="ACYL_COA_DH_2"/>
    <property type="match status" value="1"/>
</dbReference>
<evidence type="ECO:0000256" key="1">
    <source>
        <dbReference type="ARBA" id="ARBA00001974"/>
    </source>
</evidence>
<dbReference type="FunFam" id="1.20.140.10:FF:000004">
    <property type="entry name" value="Acyl-CoA dehydrogenase FadE25"/>
    <property type="match status" value="1"/>
</dbReference>
<dbReference type="PANTHER" id="PTHR43884:SF1">
    <property type="entry name" value="SHORT_BRANCHED CHAIN SPECIFIC ACYL-COA DEHYDROGENASE, MITOCHONDRIAL"/>
    <property type="match status" value="1"/>
</dbReference>
<dbReference type="OrthoDB" id="9765339at2"/>
<comment type="caution">
    <text evidence="17">The sequence shown here is derived from an EMBL/GenBank/DDBJ whole genome shotgun (WGS) entry which is preliminary data.</text>
</comment>
<evidence type="ECO:0000256" key="4">
    <source>
        <dbReference type="ARBA" id="ARBA00011881"/>
    </source>
</evidence>
<comment type="subunit">
    <text evidence="4">Homotetramer.</text>
</comment>
<dbReference type="Gene3D" id="1.10.540.10">
    <property type="entry name" value="Acyl-CoA dehydrogenase/oxidase, N-terminal domain"/>
    <property type="match status" value="1"/>
</dbReference>
<dbReference type="Pfam" id="PF00441">
    <property type="entry name" value="Acyl-CoA_dh_1"/>
    <property type="match status" value="1"/>
</dbReference>
<feature type="domain" description="Acyl-CoA dehydrogenase/oxidase C-terminal" evidence="14">
    <location>
        <begin position="231"/>
        <end position="377"/>
    </location>
</feature>
<dbReference type="Gene3D" id="2.40.110.10">
    <property type="entry name" value="Butyryl-CoA Dehydrogenase, subunit A, domain 2"/>
    <property type="match status" value="1"/>
</dbReference>
<organism evidence="17 18">
    <name type="scientific">Amycolatopsis suaedae</name>
    <dbReference type="NCBI Taxonomy" id="2510978"/>
    <lineage>
        <taxon>Bacteria</taxon>
        <taxon>Bacillati</taxon>
        <taxon>Actinomycetota</taxon>
        <taxon>Actinomycetes</taxon>
        <taxon>Pseudonocardiales</taxon>
        <taxon>Pseudonocardiaceae</taxon>
        <taxon>Amycolatopsis</taxon>
    </lineage>
</organism>
<keyword evidence="6 13" id="KW-0274">FAD</keyword>
<evidence type="ECO:0000256" key="11">
    <source>
        <dbReference type="ARBA" id="ARBA00039036"/>
    </source>
</evidence>
<evidence type="ECO:0000256" key="10">
    <source>
        <dbReference type="ARBA" id="ARBA00037895"/>
    </source>
</evidence>
<comment type="pathway">
    <text evidence="10">Amino-acid degradation; L-isoleucine degradation.</text>
</comment>
<evidence type="ECO:0000256" key="9">
    <source>
        <dbReference type="ARBA" id="ARBA00023098"/>
    </source>
</evidence>
<dbReference type="SUPFAM" id="SSF56645">
    <property type="entry name" value="Acyl-CoA dehydrogenase NM domain-like"/>
    <property type="match status" value="1"/>
</dbReference>
<dbReference type="InterPro" id="IPR009075">
    <property type="entry name" value="AcylCo_DH/oxidase_C"/>
</dbReference>
<sequence>MTPPLPVTRLPVADETWRASVRAFARDAVAPRVRAMDEAATLDGALLRELFDAGLMGVEVPESYGGTGGDLFRVMLVIEELATVDPAVAVLVDVQNALVVSAVLRHGDGDTRRRLLPRLATGTVGAYAISEADAGSDAFAMTTTAHQDGAGFVLSGAKRWTTNAAEAGLFLVFARTAGAGMTACLVDRDAAGVRVGEPVSKLGIRATSTCDVTFDDVRVRKQDVLGRPGGGEVIAVETLNIGRLGIAAQLVGLAEGALGAAVAHARDRRQFDRPILEFQGVAFPLADRSAELAAARTYLYDATRLFQHGGDAAERVRASAVAKHLAANVAERAAAQAVEIFGGAGVLPENGAEKRYRDAKIGKIYEGTTNMQLRAIAGLLARE</sequence>
<dbReference type="Gene3D" id="1.20.140.10">
    <property type="entry name" value="Butyryl-CoA Dehydrogenase, subunit A, domain 3"/>
    <property type="match status" value="1"/>
</dbReference>
<evidence type="ECO:0000259" key="15">
    <source>
        <dbReference type="Pfam" id="PF02770"/>
    </source>
</evidence>
<dbReference type="EMBL" id="SFCC01000014">
    <property type="protein sequence ID" value="RZQ61022.1"/>
    <property type="molecule type" value="Genomic_DNA"/>
</dbReference>
<dbReference type="Pfam" id="PF02770">
    <property type="entry name" value="Acyl-CoA_dh_M"/>
    <property type="match status" value="1"/>
</dbReference>
<evidence type="ECO:0000256" key="7">
    <source>
        <dbReference type="ARBA" id="ARBA00022832"/>
    </source>
</evidence>
<dbReference type="PROSITE" id="PS00072">
    <property type="entry name" value="ACYL_COA_DH_1"/>
    <property type="match status" value="1"/>
</dbReference>